<dbReference type="InterPro" id="IPR045617">
    <property type="entry name" value="DUF6445"/>
</dbReference>
<gene>
    <name evidence="1" type="ORF">J2X05_000407</name>
</gene>
<dbReference type="EMBL" id="JAVDVX010000001">
    <property type="protein sequence ID" value="MDR7088404.1"/>
    <property type="molecule type" value="Genomic_DNA"/>
</dbReference>
<keyword evidence="2" id="KW-1185">Reference proteome</keyword>
<sequence>MSAWVMHELTSQQKIRVEFIGQEQNPLLIIDNFFATPEQLVEQACTEPGFIAQASDFYPGLRKHITGDYPAQSLRALTPLMRETFAIAAERTAELSLCAFSLTTTPPENLRPIQSVPHIDTHDPQQFAMVHYLCAESFGGTSFYRHRSTGFETITQEKFTNYFKILKQEVMDEQQSRFNYINGDTRLFERIYQVPVVFNRAIIYRSNQLHSGDINLQSGLSTDPRTGRLTANSFFSFT</sequence>
<organism evidence="1 2">
    <name type="scientific">Cellvibrio fibrivorans</name>
    <dbReference type="NCBI Taxonomy" id="126350"/>
    <lineage>
        <taxon>Bacteria</taxon>
        <taxon>Pseudomonadati</taxon>
        <taxon>Pseudomonadota</taxon>
        <taxon>Gammaproteobacteria</taxon>
        <taxon>Cellvibrionales</taxon>
        <taxon>Cellvibrionaceae</taxon>
        <taxon>Cellvibrio</taxon>
    </lineage>
</organism>
<dbReference type="Pfam" id="PF20043">
    <property type="entry name" value="DUF6445"/>
    <property type="match status" value="1"/>
</dbReference>
<proteinExistence type="predicted"/>
<reference evidence="1 2" key="1">
    <citation type="submission" date="2023-07" db="EMBL/GenBank/DDBJ databases">
        <title>Sorghum-associated microbial communities from plants grown in Nebraska, USA.</title>
        <authorList>
            <person name="Schachtman D."/>
        </authorList>
    </citation>
    <scope>NUCLEOTIDE SEQUENCE [LARGE SCALE GENOMIC DNA]</scope>
    <source>
        <strain evidence="1 2">BE190</strain>
    </source>
</reference>
<accession>A0ABU1UTA6</accession>
<name>A0ABU1UTA6_9GAMM</name>
<comment type="caution">
    <text evidence="1">The sequence shown here is derived from an EMBL/GenBank/DDBJ whole genome shotgun (WGS) entry which is preliminary data.</text>
</comment>
<evidence type="ECO:0000313" key="2">
    <source>
        <dbReference type="Proteomes" id="UP001253595"/>
    </source>
</evidence>
<dbReference type="Proteomes" id="UP001253595">
    <property type="component" value="Unassembled WGS sequence"/>
</dbReference>
<protein>
    <submittedName>
        <fullName evidence="1">Uncharacterized protein</fullName>
    </submittedName>
</protein>
<dbReference type="RefSeq" id="WP_310068001.1">
    <property type="nucleotide sequence ID" value="NZ_JAVDVX010000001.1"/>
</dbReference>
<evidence type="ECO:0000313" key="1">
    <source>
        <dbReference type="EMBL" id="MDR7088404.1"/>
    </source>
</evidence>